<dbReference type="EMBL" id="SULI01000001">
    <property type="protein sequence ID" value="TKZ22626.1"/>
    <property type="molecule type" value="Genomic_DNA"/>
</dbReference>
<comment type="caution">
    <text evidence="1">The sequence shown here is derived from an EMBL/GenBank/DDBJ whole genome shotgun (WGS) entry which is preliminary data.</text>
</comment>
<dbReference type="PIRSF" id="PIRSF012608">
    <property type="entry name" value="UCP012608"/>
    <property type="match status" value="1"/>
</dbReference>
<accession>A0A4U7NAP7</accession>
<evidence type="ECO:0000313" key="2">
    <source>
        <dbReference type="Proteomes" id="UP000306575"/>
    </source>
</evidence>
<dbReference type="InterPro" id="IPR011200">
    <property type="entry name" value="UCP012608"/>
</dbReference>
<proteinExistence type="predicted"/>
<dbReference type="RefSeq" id="WP_138014642.1">
    <property type="nucleotide sequence ID" value="NZ_SULI01000001.1"/>
</dbReference>
<protein>
    <submittedName>
        <fullName evidence="1">DUF2332 family protein</fullName>
    </submittedName>
</protein>
<organism evidence="1 2">
    <name type="scientific">Shimia litoralis</name>
    <dbReference type="NCBI Taxonomy" id="420403"/>
    <lineage>
        <taxon>Bacteria</taxon>
        <taxon>Pseudomonadati</taxon>
        <taxon>Pseudomonadota</taxon>
        <taxon>Alphaproteobacteria</taxon>
        <taxon>Rhodobacterales</taxon>
        <taxon>Roseobacteraceae</taxon>
    </lineage>
</organism>
<keyword evidence="2" id="KW-1185">Reference proteome</keyword>
<name>A0A4U7NAP7_9RHOB</name>
<evidence type="ECO:0000313" key="1">
    <source>
        <dbReference type="EMBL" id="TKZ22626.1"/>
    </source>
</evidence>
<sequence length="349" mass="37992">MTTPLESALLEQADHCEALDSPFMGRMLRVLAKIWPHHTALAAKVAAWPGDIGPMADGLPLRIAGGLHALTLTHQDIDLCNAYPPNAVSDQVLSDALIRAIETHDAFLCAWIDTAPQTNEVRRAAPLIATSHLLADRFGLPLRLSELGASGGLNLMFDAFALQIGGDTYGPTNAPVTLSPEWHGGLPPHADVKIAQRRGVDLNPLDPSCDADALRLMAYLWPDQRDRLNRTQAAIDLHDATIDQGDAIAWLDTHLTDTPDQLHLIYHTIAWQYFPAEAQAKGTALIQAQGARATTRTPLAWLSMESDGQAPGAALTLRVWPGDLHVNLGRVDFHGRWVDWQAPAKLPLR</sequence>
<dbReference type="AlphaFoldDB" id="A0A4U7NAP7"/>
<dbReference type="OrthoDB" id="7666987at2"/>
<dbReference type="Proteomes" id="UP000306575">
    <property type="component" value="Unassembled WGS sequence"/>
</dbReference>
<dbReference type="Pfam" id="PF10094">
    <property type="entry name" value="DUF2332"/>
    <property type="match status" value="1"/>
</dbReference>
<reference evidence="1 2" key="1">
    <citation type="submission" date="2019-04" db="EMBL/GenBank/DDBJ databases">
        <title>Genome sequence of Pelagicola litoralis CL-ES2.</title>
        <authorList>
            <person name="Cao J."/>
        </authorList>
    </citation>
    <scope>NUCLEOTIDE SEQUENCE [LARGE SCALE GENOMIC DNA]</scope>
    <source>
        <strain evidence="1 2">CL-ES2</strain>
    </source>
</reference>
<gene>
    <name evidence="1" type="ORF">FAP39_01780</name>
</gene>